<reference evidence="4 5" key="1">
    <citation type="journal article" date="2018" name="Nat. Biotechnol.">
        <title>A standardized bacterial taxonomy based on genome phylogeny substantially revises the tree of life.</title>
        <authorList>
            <person name="Parks D.H."/>
            <person name="Chuvochina M."/>
            <person name="Waite D.W."/>
            <person name="Rinke C."/>
            <person name="Skarshewski A."/>
            <person name="Chaumeil P.A."/>
            <person name="Hugenholtz P."/>
        </authorList>
    </citation>
    <scope>NUCLEOTIDE SEQUENCE [LARGE SCALE GENOMIC DNA]</scope>
    <source>
        <strain evidence="4">UBA9169</strain>
    </source>
</reference>
<proteinExistence type="predicted"/>
<dbReference type="Gene3D" id="3.20.20.450">
    <property type="entry name" value="EAL domain"/>
    <property type="match status" value="1"/>
</dbReference>
<name>A0A348WBZ9_9RHOB</name>
<dbReference type="CDD" id="cd01948">
    <property type="entry name" value="EAL"/>
    <property type="match status" value="1"/>
</dbReference>
<protein>
    <recommendedName>
        <fullName evidence="6">Diguanylate cyclase</fullName>
    </recommendedName>
</protein>
<accession>A0A348WBZ9</accession>
<dbReference type="InterPro" id="IPR029787">
    <property type="entry name" value="Nucleotide_cyclase"/>
</dbReference>
<dbReference type="AlphaFoldDB" id="A0A348WBZ9"/>
<organism evidence="4 5">
    <name type="scientific">Roseovarius nubinhibens</name>
    <dbReference type="NCBI Taxonomy" id="314263"/>
    <lineage>
        <taxon>Bacteria</taxon>
        <taxon>Pseudomonadati</taxon>
        <taxon>Pseudomonadota</taxon>
        <taxon>Alphaproteobacteria</taxon>
        <taxon>Rhodobacterales</taxon>
        <taxon>Roseobacteraceae</taxon>
        <taxon>Roseovarius</taxon>
    </lineage>
</organism>
<dbReference type="PROSITE" id="PS50887">
    <property type="entry name" value="GGDEF"/>
    <property type="match status" value="1"/>
</dbReference>
<dbReference type="PANTHER" id="PTHR33121:SF70">
    <property type="entry name" value="SIGNALING PROTEIN YKOW"/>
    <property type="match status" value="1"/>
</dbReference>
<dbReference type="InterPro" id="IPR000160">
    <property type="entry name" value="GGDEF_dom"/>
</dbReference>
<dbReference type="InterPro" id="IPR035919">
    <property type="entry name" value="EAL_sf"/>
</dbReference>
<dbReference type="Pfam" id="PF00990">
    <property type="entry name" value="GGDEF"/>
    <property type="match status" value="1"/>
</dbReference>
<keyword evidence="1" id="KW-0472">Membrane</keyword>
<dbReference type="InterPro" id="IPR001633">
    <property type="entry name" value="EAL_dom"/>
</dbReference>
<keyword evidence="1" id="KW-0812">Transmembrane</keyword>
<dbReference type="InterPro" id="IPR050706">
    <property type="entry name" value="Cyclic-di-GMP_PDE-like"/>
</dbReference>
<dbReference type="SMART" id="SM00267">
    <property type="entry name" value="GGDEF"/>
    <property type="match status" value="1"/>
</dbReference>
<feature type="domain" description="GGDEF" evidence="3">
    <location>
        <begin position="114"/>
        <end position="252"/>
    </location>
</feature>
<sequence length="524" mass="57019">MFPARLRYRLTTGDHAMPLRLRDLIDDCYERLYPVLTGPPMLAFLPALVLAGYWLGGELVLVGLALGSPVILVLFGLLRPGDEDGLRTERRLRHSDSFADMLGTMVQLAAQSSRHTGCLLIAPDEPEALRARLGEAEFTTVMQQIHDRVASVVRGRDQVRRLGEDRIGVAMAPVHRLSHGNALHLANRLHAALEPHFPLGSGGQRIYVAIGLALASDVEDAGGGALLDAAEQALALARKHPPGALRIYAQRAPSGGRVDLPQLSDILAGLDRSEFTPWYQPQISTDTGQVSGIEALARWDRGKDTIMTPAGFVGALEKAGQIPRLDEQIQIRALAQWANWQASGLDIPQLTLNLSSQTLGQVDLAQQLEWTFDQFGVEPGQICLDLPYAIAAQTRATELITTLARLHQMGCQLDLDDFSASAFDTEHPLHEHITRLKLSANLTRNIARDTAAQRRLTDLIESCEPRGIEILAKGVETPEDHAILAQLGCRHIQGFVVSAPMPGPDCARWLAAHGTTCADLPEVG</sequence>
<dbReference type="EMBL" id="DMVW01000092">
    <property type="protein sequence ID" value="HAR52061.1"/>
    <property type="molecule type" value="Genomic_DNA"/>
</dbReference>
<dbReference type="SUPFAM" id="SSF141868">
    <property type="entry name" value="EAL domain-like"/>
    <property type="match status" value="1"/>
</dbReference>
<evidence type="ECO:0000259" key="2">
    <source>
        <dbReference type="PROSITE" id="PS50883"/>
    </source>
</evidence>
<dbReference type="InterPro" id="IPR043128">
    <property type="entry name" value="Rev_trsase/Diguanyl_cyclase"/>
</dbReference>
<evidence type="ECO:0000256" key="1">
    <source>
        <dbReference type="SAM" id="Phobius"/>
    </source>
</evidence>
<evidence type="ECO:0000313" key="5">
    <source>
        <dbReference type="Proteomes" id="UP000264719"/>
    </source>
</evidence>
<dbReference type="Gene3D" id="3.30.70.270">
    <property type="match status" value="1"/>
</dbReference>
<dbReference type="SUPFAM" id="SSF55073">
    <property type="entry name" value="Nucleotide cyclase"/>
    <property type="match status" value="1"/>
</dbReference>
<dbReference type="PROSITE" id="PS50883">
    <property type="entry name" value="EAL"/>
    <property type="match status" value="1"/>
</dbReference>
<evidence type="ECO:0000313" key="4">
    <source>
        <dbReference type="EMBL" id="HAR52061.1"/>
    </source>
</evidence>
<feature type="domain" description="EAL" evidence="2">
    <location>
        <begin position="259"/>
        <end position="514"/>
    </location>
</feature>
<feature type="transmembrane region" description="Helical" evidence="1">
    <location>
        <begin position="32"/>
        <end position="53"/>
    </location>
</feature>
<evidence type="ECO:0008006" key="6">
    <source>
        <dbReference type="Google" id="ProtNLM"/>
    </source>
</evidence>
<dbReference type="Pfam" id="PF00563">
    <property type="entry name" value="EAL"/>
    <property type="match status" value="1"/>
</dbReference>
<evidence type="ECO:0000259" key="3">
    <source>
        <dbReference type="PROSITE" id="PS50887"/>
    </source>
</evidence>
<keyword evidence="1" id="KW-1133">Transmembrane helix</keyword>
<dbReference type="SMART" id="SM00052">
    <property type="entry name" value="EAL"/>
    <property type="match status" value="1"/>
</dbReference>
<comment type="caution">
    <text evidence="4">The sequence shown here is derived from an EMBL/GenBank/DDBJ whole genome shotgun (WGS) entry which is preliminary data.</text>
</comment>
<dbReference type="Proteomes" id="UP000264719">
    <property type="component" value="Unassembled WGS sequence"/>
</dbReference>
<dbReference type="PANTHER" id="PTHR33121">
    <property type="entry name" value="CYCLIC DI-GMP PHOSPHODIESTERASE PDEF"/>
    <property type="match status" value="1"/>
</dbReference>
<gene>
    <name evidence="4" type="ORF">DCS45_09330</name>
</gene>
<dbReference type="GO" id="GO:0071111">
    <property type="term" value="F:cyclic-guanylate-specific phosphodiesterase activity"/>
    <property type="evidence" value="ECO:0007669"/>
    <property type="project" value="InterPro"/>
</dbReference>
<feature type="transmembrane region" description="Helical" evidence="1">
    <location>
        <begin position="59"/>
        <end position="78"/>
    </location>
</feature>